<evidence type="ECO:0000256" key="3">
    <source>
        <dbReference type="ARBA" id="ARBA00022801"/>
    </source>
</evidence>
<evidence type="ECO:0000259" key="10">
    <source>
        <dbReference type="PROSITE" id="PS50060"/>
    </source>
</evidence>
<feature type="signal peptide" evidence="9">
    <location>
        <begin position="1"/>
        <end position="44"/>
    </location>
</feature>
<dbReference type="GO" id="GO:0008270">
    <property type="term" value="F:zinc ion binding"/>
    <property type="evidence" value="ECO:0007669"/>
    <property type="project" value="UniProtKB-UniRule"/>
</dbReference>
<evidence type="ECO:0000256" key="8">
    <source>
        <dbReference type="SAM" id="MobiDB-lite"/>
    </source>
</evidence>
<feature type="disulfide bond" evidence="6">
    <location>
        <begin position="163"/>
        <end position="318"/>
    </location>
</feature>
<dbReference type="GO" id="GO:0006508">
    <property type="term" value="P:proteolysis"/>
    <property type="evidence" value="ECO:0007669"/>
    <property type="project" value="UniProtKB-KW"/>
</dbReference>
<dbReference type="SUPFAM" id="SSF49899">
    <property type="entry name" value="Concanavalin A-like lectins/glucanases"/>
    <property type="match status" value="1"/>
</dbReference>
<gene>
    <name evidence="13" type="primary">LOC113209580</name>
</gene>
<feature type="compositionally biased region" description="Basic residues" evidence="8">
    <location>
        <begin position="651"/>
        <end position="660"/>
    </location>
</feature>
<dbReference type="CDD" id="cd04280">
    <property type="entry name" value="ZnMc_astacin_like"/>
    <property type="match status" value="1"/>
</dbReference>
<dbReference type="GO" id="GO:0016020">
    <property type="term" value="C:membrane"/>
    <property type="evidence" value="ECO:0007669"/>
    <property type="project" value="InterPro"/>
</dbReference>
<keyword evidence="6" id="KW-1015">Disulfide bond</keyword>
<dbReference type="GO" id="GO:0004222">
    <property type="term" value="F:metalloendopeptidase activity"/>
    <property type="evidence" value="ECO:0007669"/>
    <property type="project" value="UniProtKB-UniRule"/>
</dbReference>
<evidence type="ECO:0000256" key="9">
    <source>
        <dbReference type="SAM" id="SignalP"/>
    </source>
</evidence>
<dbReference type="GeneID" id="113209580"/>
<evidence type="ECO:0000256" key="7">
    <source>
        <dbReference type="RuleBase" id="RU361183"/>
    </source>
</evidence>
<keyword evidence="9" id="KW-0732">Signal</keyword>
<evidence type="ECO:0000256" key="4">
    <source>
        <dbReference type="ARBA" id="ARBA00022833"/>
    </source>
</evidence>
<feature type="compositionally biased region" description="Low complexity" evidence="8">
    <location>
        <begin position="495"/>
        <end position="554"/>
    </location>
</feature>
<dbReference type="Gene3D" id="2.60.120.200">
    <property type="match status" value="1"/>
</dbReference>
<keyword evidence="5 6" id="KW-0482">Metalloprotease</keyword>
<evidence type="ECO:0000313" key="12">
    <source>
        <dbReference type="Proteomes" id="UP000504606"/>
    </source>
</evidence>
<keyword evidence="12" id="KW-1185">Reference proteome</keyword>
<evidence type="ECO:0000256" key="2">
    <source>
        <dbReference type="ARBA" id="ARBA00022723"/>
    </source>
</evidence>
<dbReference type="RefSeq" id="XP_026282965.2">
    <property type="nucleotide sequence ID" value="XM_026427180.2"/>
</dbReference>
<evidence type="ECO:0000259" key="11">
    <source>
        <dbReference type="PROSITE" id="PS51864"/>
    </source>
</evidence>
<dbReference type="Pfam" id="PF01400">
    <property type="entry name" value="Astacin"/>
    <property type="match status" value="1"/>
</dbReference>
<feature type="binding site" evidence="6">
    <location>
        <position position="226"/>
    </location>
    <ligand>
        <name>Zn(2+)</name>
        <dbReference type="ChEBI" id="CHEBI:29105"/>
        <note>catalytic</note>
    </ligand>
</feature>
<dbReference type="InterPro" id="IPR000998">
    <property type="entry name" value="MAM_dom"/>
</dbReference>
<dbReference type="PANTHER" id="PTHR10127:SF780">
    <property type="entry name" value="METALLOENDOPEPTIDASE"/>
    <property type="match status" value="1"/>
</dbReference>
<name>A0A6J1SUG4_FRAOC</name>
<dbReference type="EC" id="3.4.24.-" evidence="7"/>
<dbReference type="SMART" id="SM00235">
    <property type="entry name" value="ZnMc"/>
    <property type="match status" value="1"/>
</dbReference>
<feature type="binding site" evidence="6">
    <location>
        <position position="220"/>
    </location>
    <ligand>
        <name>Zn(2+)</name>
        <dbReference type="ChEBI" id="CHEBI:29105"/>
        <note>catalytic</note>
    </ligand>
</feature>
<evidence type="ECO:0000256" key="6">
    <source>
        <dbReference type="PROSITE-ProRule" id="PRU01211"/>
    </source>
</evidence>
<dbReference type="InterPro" id="IPR034035">
    <property type="entry name" value="Astacin-like_dom"/>
</dbReference>
<dbReference type="PANTHER" id="PTHR10127">
    <property type="entry name" value="DISCOIDIN, CUB, EGF, LAMININ , AND ZINC METALLOPROTEASE DOMAIN CONTAINING"/>
    <property type="match status" value="1"/>
</dbReference>
<dbReference type="InterPro" id="IPR001506">
    <property type="entry name" value="Peptidase_M12A"/>
</dbReference>
<dbReference type="SUPFAM" id="SSF55486">
    <property type="entry name" value="Metalloproteases ('zincins'), catalytic domain"/>
    <property type="match status" value="1"/>
</dbReference>
<evidence type="ECO:0000256" key="1">
    <source>
        <dbReference type="ARBA" id="ARBA00022670"/>
    </source>
</evidence>
<protein>
    <recommendedName>
        <fullName evidence="7">Metalloendopeptidase</fullName>
        <ecNumber evidence="7">3.4.24.-</ecNumber>
    </recommendedName>
</protein>
<keyword evidence="1 6" id="KW-0645">Protease</keyword>
<comment type="caution">
    <text evidence="6">Lacks conserved residue(s) required for the propagation of feature annotation.</text>
</comment>
<dbReference type="CDD" id="cd06263">
    <property type="entry name" value="MAM"/>
    <property type="match status" value="1"/>
</dbReference>
<feature type="compositionally biased region" description="Basic and acidic residues" evidence="8">
    <location>
        <begin position="680"/>
        <end position="690"/>
    </location>
</feature>
<keyword evidence="2 6" id="KW-0479">Metal-binding</keyword>
<dbReference type="InterPro" id="IPR006026">
    <property type="entry name" value="Peptidase_Metallo"/>
</dbReference>
<dbReference type="PROSITE" id="PS50060">
    <property type="entry name" value="MAM_2"/>
    <property type="match status" value="1"/>
</dbReference>
<feature type="region of interest" description="Disordered" evidence="8">
    <location>
        <begin position="649"/>
        <end position="690"/>
    </location>
</feature>
<dbReference type="PROSITE" id="PS51864">
    <property type="entry name" value="ASTACIN"/>
    <property type="match status" value="1"/>
</dbReference>
<dbReference type="PRINTS" id="PR00480">
    <property type="entry name" value="ASTACIN"/>
</dbReference>
<dbReference type="SMART" id="SM00137">
    <property type="entry name" value="MAM"/>
    <property type="match status" value="1"/>
</dbReference>
<feature type="chain" id="PRO_5039476956" description="Metalloendopeptidase" evidence="9">
    <location>
        <begin position="45"/>
        <end position="690"/>
    </location>
</feature>
<keyword evidence="4 6" id="KW-0862">Zinc</keyword>
<dbReference type="Gene3D" id="3.40.390.10">
    <property type="entry name" value="Collagenase (Catalytic Domain)"/>
    <property type="match status" value="1"/>
</dbReference>
<dbReference type="OrthoDB" id="431034at2759"/>
<dbReference type="Proteomes" id="UP000504606">
    <property type="component" value="Unplaced"/>
</dbReference>
<reference evidence="13" key="1">
    <citation type="submission" date="2025-08" db="UniProtKB">
        <authorList>
            <consortium name="RefSeq"/>
        </authorList>
    </citation>
    <scope>IDENTIFICATION</scope>
    <source>
        <tissue evidence="13">Whole organism</tissue>
    </source>
</reference>
<dbReference type="Pfam" id="PF00629">
    <property type="entry name" value="MAM"/>
    <property type="match status" value="1"/>
</dbReference>
<feature type="region of interest" description="Disordered" evidence="8">
    <location>
        <begin position="495"/>
        <end position="596"/>
    </location>
</feature>
<keyword evidence="3 6" id="KW-0378">Hydrolase</keyword>
<sequence length="690" mass="76011">CLTANLLHYLRLNGGAPTGALAQAASLLLELLLLHVCLAGVARAAPFPAHLVVHAGHRPHGHAPWQEYPVALHPINNNSANFRPILPGTDHGLYNKGFFEGDILRKDATSKEDPDTKNAVSDPNLLWPHATVVYKVDDDVGCPESPQCAILMAAMDHYHEHSCIRFKQWTGEDNWVSIFFNSDSSGACWSPVGKQGDGEQRLSLGQRCWYKGIVIHELGHAIGFWHEMNRPDRDDWIYVYWQNIIPGFASAFRKHTAVNTLNERFDYNSIMMYDEYAFSKDGRSPTLQATTGEEIGPIWRKRGLSASDKRRLRKLYQCDPKKPKAGFPYDVNCDFNKHVCGFKNGGSPNWSWRTVNQTDGYVYTSFDTAGTTPGHFMSINFPPISSALSSVRGELGCVRFYYLIETDGEAQLVLDQAYLKKSTQLNHDAATTFQLWSNNTSTNEWIHMEIPLFVTRSFKLIFTSNFNGSATHGTIALDDVELLYTPCNPVQANVTATTPEPAMAAPKPKPLHTTTAAPTTTTTTTTTTAAPTTTTTTPLPTTPMPATDMPTTTDSTEVPTEAPVTSADTTSSSAATEAPPSSSSSGTTSAPPTSTPAMLTTAEVEEALQQQQLQQQQSILEAQQLLEKQQKKEQQEQLAAMANSLQQHVAMHSHAHKKKIPNLPVPTDRIPLKNPNATSHDTDESRTVTR</sequence>
<comment type="cofactor">
    <cofactor evidence="6 7">
        <name>Zn(2+)</name>
        <dbReference type="ChEBI" id="CHEBI:29105"/>
    </cofactor>
    <text evidence="6 7">Binds 1 zinc ion per subunit.</text>
</comment>
<feature type="compositionally biased region" description="Low complexity" evidence="8">
    <location>
        <begin position="562"/>
        <end position="596"/>
    </location>
</feature>
<feature type="domain" description="MAM" evidence="10">
    <location>
        <begin position="331"/>
        <end position="489"/>
    </location>
</feature>
<feature type="binding site" evidence="6">
    <location>
        <position position="216"/>
    </location>
    <ligand>
        <name>Zn(2+)</name>
        <dbReference type="ChEBI" id="CHEBI:29105"/>
        <note>catalytic</note>
    </ligand>
</feature>
<dbReference type="InterPro" id="IPR013320">
    <property type="entry name" value="ConA-like_dom_sf"/>
</dbReference>
<proteinExistence type="predicted"/>
<dbReference type="InterPro" id="IPR024079">
    <property type="entry name" value="MetalloPept_cat_dom_sf"/>
</dbReference>
<organism evidence="12 13">
    <name type="scientific">Frankliniella occidentalis</name>
    <name type="common">Western flower thrips</name>
    <name type="synonym">Euthrips occidentalis</name>
    <dbReference type="NCBI Taxonomy" id="133901"/>
    <lineage>
        <taxon>Eukaryota</taxon>
        <taxon>Metazoa</taxon>
        <taxon>Ecdysozoa</taxon>
        <taxon>Arthropoda</taxon>
        <taxon>Hexapoda</taxon>
        <taxon>Insecta</taxon>
        <taxon>Pterygota</taxon>
        <taxon>Neoptera</taxon>
        <taxon>Paraneoptera</taxon>
        <taxon>Thysanoptera</taxon>
        <taxon>Terebrantia</taxon>
        <taxon>Thripoidea</taxon>
        <taxon>Thripidae</taxon>
        <taxon>Frankliniella</taxon>
    </lineage>
</organism>
<accession>A0A6J1SUG4</accession>
<feature type="domain" description="Peptidase M12A" evidence="11">
    <location>
        <begin position="118"/>
        <end position="319"/>
    </location>
</feature>
<feature type="non-terminal residue" evidence="13">
    <location>
        <position position="1"/>
    </location>
</feature>
<evidence type="ECO:0000313" key="13">
    <source>
        <dbReference type="RefSeq" id="XP_026282965.2"/>
    </source>
</evidence>
<dbReference type="KEGG" id="foc:113209580"/>
<feature type="active site" evidence="6">
    <location>
        <position position="217"/>
    </location>
</feature>
<evidence type="ECO:0000256" key="5">
    <source>
        <dbReference type="ARBA" id="ARBA00023049"/>
    </source>
</evidence>
<dbReference type="AlphaFoldDB" id="A0A6J1SUG4"/>